<comment type="caution">
    <text evidence="1">The sequence shown here is derived from an EMBL/GenBank/DDBJ whole genome shotgun (WGS) entry which is preliminary data.</text>
</comment>
<evidence type="ECO:0000313" key="1">
    <source>
        <dbReference type="EMBL" id="KKL79533.1"/>
    </source>
</evidence>
<dbReference type="Gene3D" id="3.50.50.60">
    <property type="entry name" value="FAD/NAD(P)-binding domain"/>
    <property type="match status" value="1"/>
</dbReference>
<feature type="non-terminal residue" evidence="1">
    <location>
        <position position="29"/>
    </location>
</feature>
<dbReference type="SUPFAM" id="SSF51905">
    <property type="entry name" value="FAD/NAD(P)-binding domain"/>
    <property type="match status" value="1"/>
</dbReference>
<protein>
    <submittedName>
        <fullName evidence="1">Uncharacterized protein</fullName>
    </submittedName>
</protein>
<proteinExistence type="predicted"/>
<organism evidence="1">
    <name type="scientific">marine sediment metagenome</name>
    <dbReference type="NCBI Taxonomy" id="412755"/>
    <lineage>
        <taxon>unclassified sequences</taxon>
        <taxon>metagenomes</taxon>
        <taxon>ecological metagenomes</taxon>
    </lineage>
</organism>
<dbReference type="AlphaFoldDB" id="A0A0F9EZI0"/>
<gene>
    <name evidence="1" type="ORF">LCGC14_2013850</name>
</gene>
<reference evidence="1" key="1">
    <citation type="journal article" date="2015" name="Nature">
        <title>Complex archaea that bridge the gap between prokaryotes and eukaryotes.</title>
        <authorList>
            <person name="Spang A."/>
            <person name="Saw J.H."/>
            <person name="Jorgensen S.L."/>
            <person name="Zaremba-Niedzwiedzka K."/>
            <person name="Martijn J."/>
            <person name="Lind A.E."/>
            <person name="van Eijk R."/>
            <person name="Schleper C."/>
            <person name="Guy L."/>
            <person name="Ettema T.J."/>
        </authorList>
    </citation>
    <scope>NUCLEOTIDE SEQUENCE</scope>
</reference>
<dbReference type="InterPro" id="IPR036188">
    <property type="entry name" value="FAD/NAD-bd_sf"/>
</dbReference>
<accession>A0A0F9EZI0</accession>
<name>A0A0F9EZI0_9ZZZZ</name>
<dbReference type="EMBL" id="LAZR01023142">
    <property type="protein sequence ID" value="KKL79533.1"/>
    <property type="molecule type" value="Genomic_DNA"/>
</dbReference>
<sequence>MKKTIAVIGAGLSGIAAIKQLTDDGHQVI</sequence>